<name>A0A2K6AUK5_MACNE</name>
<evidence type="ECO:0000313" key="1">
    <source>
        <dbReference type="Ensembl" id="ENSMNEP00000002830.1"/>
    </source>
</evidence>
<dbReference type="Proteomes" id="UP000233120">
    <property type="component" value="Unassembled WGS sequence"/>
</dbReference>
<reference evidence="1" key="2">
    <citation type="submission" date="2025-09" db="UniProtKB">
        <authorList>
            <consortium name="Ensembl"/>
        </authorList>
    </citation>
    <scope>IDENTIFICATION</scope>
</reference>
<evidence type="ECO:0000313" key="2">
    <source>
        <dbReference type="Proteomes" id="UP000233120"/>
    </source>
</evidence>
<dbReference type="GeneTree" id="ENSGT00940000169492"/>
<accession>A0A2K6AUK5</accession>
<dbReference type="Bgee" id="ENSMNEG00000013225">
    <property type="expression patterns" value="Expressed in bone marrow and 12 other cell types or tissues"/>
</dbReference>
<dbReference type="OMA" id="ICRHETW"/>
<dbReference type="Ensembl" id="ENSMNET00000014383.1">
    <property type="protein sequence ID" value="ENSMNEP00000002830.1"/>
    <property type="gene ID" value="ENSMNEG00000013225.1"/>
</dbReference>
<keyword evidence="2" id="KW-1185">Reference proteome</keyword>
<protein>
    <submittedName>
        <fullName evidence="1">Uncharacterized protein</fullName>
    </submittedName>
</protein>
<proteinExistence type="predicted"/>
<organism evidence="1 2">
    <name type="scientific">Macaca nemestrina</name>
    <name type="common">Pig-tailed macaque</name>
    <dbReference type="NCBI Taxonomy" id="9545"/>
    <lineage>
        <taxon>Eukaryota</taxon>
        <taxon>Metazoa</taxon>
        <taxon>Chordata</taxon>
        <taxon>Craniata</taxon>
        <taxon>Vertebrata</taxon>
        <taxon>Euteleostomi</taxon>
        <taxon>Mammalia</taxon>
        <taxon>Eutheria</taxon>
        <taxon>Euarchontoglires</taxon>
        <taxon>Primates</taxon>
        <taxon>Haplorrhini</taxon>
        <taxon>Catarrhini</taxon>
        <taxon>Cercopithecidae</taxon>
        <taxon>Cercopithecinae</taxon>
        <taxon>Macaca</taxon>
    </lineage>
</organism>
<dbReference type="AlphaFoldDB" id="A0A2K6AUK5"/>
<dbReference type="STRING" id="9545.ENSMNEP00000002830"/>
<sequence>MEPEAARLTLRPNPVHKDLAAEPHTLEKVDEWATKGFLQARGGASLLPCSDQACGEELPICHHETWAWLPRTDTVWSGAPGVKQARILGVLLLV</sequence>
<reference evidence="1" key="1">
    <citation type="submission" date="2025-08" db="UniProtKB">
        <authorList>
            <consortium name="Ensembl"/>
        </authorList>
    </citation>
    <scope>IDENTIFICATION</scope>
</reference>